<evidence type="ECO:0000256" key="1">
    <source>
        <dbReference type="ARBA" id="ARBA00023125"/>
    </source>
</evidence>
<keyword evidence="5" id="KW-1185">Reference proteome</keyword>
<dbReference type="AlphaFoldDB" id="A0A1M5TBE8"/>
<protein>
    <submittedName>
        <fullName evidence="4">Transcriptional regulator, TetR family</fullName>
    </submittedName>
</protein>
<dbReference type="InterPro" id="IPR009057">
    <property type="entry name" value="Homeodomain-like_sf"/>
</dbReference>
<dbReference type="Gene3D" id="1.10.357.10">
    <property type="entry name" value="Tetracycline Repressor, domain 2"/>
    <property type="match status" value="1"/>
</dbReference>
<evidence type="ECO:0000256" key="2">
    <source>
        <dbReference type="PROSITE-ProRule" id="PRU00335"/>
    </source>
</evidence>
<evidence type="ECO:0000313" key="5">
    <source>
        <dbReference type="Proteomes" id="UP000184526"/>
    </source>
</evidence>
<feature type="DNA-binding region" description="H-T-H motif" evidence="2">
    <location>
        <begin position="29"/>
        <end position="48"/>
    </location>
</feature>
<dbReference type="Pfam" id="PF00440">
    <property type="entry name" value="TetR_N"/>
    <property type="match status" value="1"/>
</dbReference>
<proteinExistence type="predicted"/>
<dbReference type="STRING" id="1121306.SAMN02745196_00507"/>
<accession>A0A1M5TBE8</accession>
<dbReference type="PANTHER" id="PTHR43479:SF22">
    <property type="entry name" value="TRANSCRIPTIONAL REGULATOR, TETR FAMILY"/>
    <property type="match status" value="1"/>
</dbReference>
<evidence type="ECO:0000313" key="4">
    <source>
        <dbReference type="EMBL" id="SHH48034.1"/>
    </source>
</evidence>
<dbReference type="PRINTS" id="PR00455">
    <property type="entry name" value="HTHTETR"/>
</dbReference>
<dbReference type="SUPFAM" id="SSF46689">
    <property type="entry name" value="Homeodomain-like"/>
    <property type="match status" value="1"/>
</dbReference>
<name>A0A1M5TBE8_9CLOT</name>
<dbReference type="EMBL" id="FQXP01000003">
    <property type="protein sequence ID" value="SHH48034.1"/>
    <property type="molecule type" value="Genomic_DNA"/>
</dbReference>
<dbReference type="PANTHER" id="PTHR43479">
    <property type="entry name" value="ACREF/ENVCD OPERON REPRESSOR-RELATED"/>
    <property type="match status" value="1"/>
</dbReference>
<dbReference type="PROSITE" id="PS50977">
    <property type="entry name" value="HTH_TETR_2"/>
    <property type="match status" value="1"/>
</dbReference>
<dbReference type="InterPro" id="IPR001647">
    <property type="entry name" value="HTH_TetR"/>
</dbReference>
<dbReference type="InterPro" id="IPR050624">
    <property type="entry name" value="HTH-type_Tx_Regulator"/>
</dbReference>
<sequence length="187" mass="21829">MPKIIKNLEETITNSALDLFRNLDYDEVDMKKIAKNSGIAVGTLYNYFPNKLELYITVLCQSWNDTLYKINNIPHYENDPKLQIKEFISVLYDDVSFRNGMGSYGLSSNKAISADERIIDLKNSIQTTLMYYFESTKTKITKEEISKFFECLLVNLSLLIHNYYEERSSNIQLLSDMFISYLKFKNS</sequence>
<dbReference type="OrthoDB" id="9812993at2"/>
<evidence type="ECO:0000259" key="3">
    <source>
        <dbReference type="PROSITE" id="PS50977"/>
    </source>
</evidence>
<dbReference type="GO" id="GO:0003677">
    <property type="term" value="F:DNA binding"/>
    <property type="evidence" value="ECO:0007669"/>
    <property type="project" value="UniProtKB-UniRule"/>
</dbReference>
<dbReference type="RefSeq" id="WP_072829727.1">
    <property type="nucleotide sequence ID" value="NZ_FQXP01000003.1"/>
</dbReference>
<dbReference type="Proteomes" id="UP000184526">
    <property type="component" value="Unassembled WGS sequence"/>
</dbReference>
<gene>
    <name evidence="4" type="ORF">SAMN02745196_00507</name>
</gene>
<feature type="domain" description="HTH tetR-type" evidence="3">
    <location>
        <begin position="6"/>
        <end position="66"/>
    </location>
</feature>
<reference evidence="4 5" key="1">
    <citation type="submission" date="2016-11" db="EMBL/GenBank/DDBJ databases">
        <authorList>
            <person name="Jaros S."/>
            <person name="Januszkiewicz K."/>
            <person name="Wedrychowicz H."/>
        </authorList>
    </citation>
    <scope>NUCLEOTIDE SEQUENCE [LARGE SCALE GENOMIC DNA]</scope>
    <source>
        <strain evidence="4 5">DSM 3089</strain>
    </source>
</reference>
<keyword evidence="1 2" id="KW-0238">DNA-binding</keyword>
<organism evidence="4 5">
    <name type="scientific">Clostridium collagenovorans DSM 3089</name>
    <dbReference type="NCBI Taxonomy" id="1121306"/>
    <lineage>
        <taxon>Bacteria</taxon>
        <taxon>Bacillati</taxon>
        <taxon>Bacillota</taxon>
        <taxon>Clostridia</taxon>
        <taxon>Eubacteriales</taxon>
        <taxon>Clostridiaceae</taxon>
        <taxon>Clostridium</taxon>
    </lineage>
</organism>